<dbReference type="OrthoDB" id="2325330at2"/>
<evidence type="ECO:0000313" key="2">
    <source>
        <dbReference type="EMBL" id="EFG55907.1"/>
    </source>
</evidence>
<keyword evidence="1" id="KW-0472">Membrane</keyword>
<evidence type="ECO:0008006" key="4">
    <source>
        <dbReference type="Google" id="ProtNLM"/>
    </source>
</evidence>
<evidence type="ECO:0000313" key="3">
    <source>
        <dbReference type="Proteomes" id="UP000004069"/>
    </source>
</evidence>
<proteinExistence type="predicted"/>
<feature type="transmembrane region" description="Helical" evidence="1">
    <location>
        <begin position="37"/>
        <end position="56"/>
    </location>
</feature>
<dbReference type="STRING" id="83683.B1745_02650"/>
<sequence>MNNLVAKIKSPIKRAYHYLSEYDFDRMSIDGQIAGKILAYLSYAILHHVFVMITYYDGHTDIGQISRRLSAGRFVFLCSDNKILKIVDLDDIFRVDLT</sequence>
<organism evidence="2 3">
    <name type="scientific">Lactobacillus amylolyticus DSM 11664</name>
    <dbReference type="NCBI Taxonomy" id="585524"/>
    <lineage>
        <taxon>Bacteria</taxon>
        <taxon>Bacillati</taxon>
        <taxon>Bacillota</taxon>
        <taxon>Bacilli</taxon>
        <taxon>Lactobacillales</taxon>
        <taxon>Lactobacillaceae</taxon>
        <taxon>Lactobacillus</taxon>
    </lineage>
</organism>
<protein>
    <recommendedName>
        <fullName evidence="4">YolD-like protein</fullName>
    </recommendedName>
</protein>
<accession>D4YS92</accession>
<keyword evidence="1" id="KW-0812">Transmembrane</keyword>
<evidence type="ECO:0000256" key="1">
    <source>
        <dbReference type="SAM" id="Phobius"/>
    </source>
</evidence>
<dbReference type="AlphaFoldDB" id="D4YS92"/>
<dbReference type="eggNOG" id="ENOG5030A6F">
    <property type="taxonomic scope" value="Bacteria"/>
</dbReference>
<gene>
    <name evidence="2" type="ORF">HMPREF0493_0370</name>
</gene>
<keyword evidence="3" id="KW-1185">Reference proteome</keyword>
<dbReference type="EMBL" id="ADNY01000013">
    <property type="protein sequence ID" value="EFG55907.1"/>
    <property type="molecule type" value="Genomic_DNA"/>
</dbReference>
<name>D4YS92_9LACO</name>
<dbReference type="RefSeq" id="WP_006351524.1">
    <property type="nucleotide sequence ID" value="NZ_ADNY01000013.1"/>
</dbReference>
<dbReference type="Proteomes" id="UP000004069">
    <property type="component" value="Unassembled WGS sequence"/>
</dbReference>
<comment type="caution">
    <text evidence="2">The sequence shown here is derived from an EMBL/GenBank/DDBJ whole genome shotgun (WGS) entry which is preliminary data.</text>
</comment>
<reference evidence="2 3" key="1">
    <citation type="submission" date="2010-04" db="EMBL/GenBank/DDBJ databases">
        <authorList>
            <person name="Muzny D."/>
            <person name="Qin X."/>
            <person name="Deng J."/>
            <person name="Jiang H."/>
            <person name="Liu Y."/>
            <person name="Qu J."/>
            <person name="Song X.-Z."/>
            <person name="Zhang L."/>
            <person name="Thornton R."/>
            <person name="Coyle M."/>
            <person name="Francisco L."/>
            <person name="Jackson L."/>
            <person name="Javaid M."/>
            <person name="Korchina V."/>
            <person name="Kovar C."/>
            <person name="Mata R."/>
            <person name="Mathew T."/>
            <person name="Ngo R."/>
            <person name="Nguyen L."/>
            <person name="Nguyen N."/>
            <person name="Okwuonu G."/>
            <person name="Ongeri F."/>
            <person name="Pham C."/>
            <person name="Simmons D."/>
            <person name="Wilczek-Boney K."/>
            <person name="Hale W."/>
            <person name="Jakkamsetti A."/>
            <person name="Pham P."/>
            <person name="Ruth R."/>
            <person name="San Lucas F."/>
            <person name="Warren J."/>
            <person name="Zhang J."/>
            <person name="Zhao Z."/>
            <person name="Zhou C."/>
            <person name="Zhu D."/>
            <person name="Lee S."/>
            <person name="Bess C."/>
            <person name="Blankenburg K."/>
            <person name="Forbes L."/>
            <person name="Fu Q."/>
            <person name="Gubbala S."/>
            <person name="Hirani K."/>
            <person name="Jayaseelan J.C."/>
            <person name="Lara F."/>
            <person name="Munidasa M."/>
            <person name="Palculict T."/>
            <person name="Patil S."/>
            <person name="Pu L.-L."/>
            <person name="Saada N."/>
            <person name="Tang L."/>
            <person name="Weissenberger G."/>
            <person name="Zhu Y."/>
            <person name="Hemphill L."/>
            <person name="Shang Y."/>
            <person name="Youmans B."/>
            <person name="Ayvaz T."/>
            <person name="Ross M."/>
            <person name="Santibanez J."/>
            <person name="Aqrawi P."/>
            <person name="Gross S."/>
            <person name="Joshi V."/>
            <person name="Fowler G."/>
            <person name="Nazareth L."/>
            <person name="Reid J."/>
            <person name="Worley K."/>
            <person name="Petrosino J."/>
            <person name="Highlander S."/>
            <person name="Gibbs R."/>
        </authorList>
    </citation>
    <scope>NUCLEOTIDE SEQUENCE [LARGE SCALE GENOMIC DNA]</scope>
    <source>
        <strain evidence="2 3">DSM 11664</strain>
    </source>
</reference>
<keyword evidence="1" id="KW-1133">Transmembrane helix</keyword>